<keyword evidence="5 6" id="KW-0472">Membrane</keyword>
<evidence type="ECO:0000256" key="1">
    <source>
        <dbReference type="ARBA" id="ARBA00004651"/>
    </source>
</evidence>
<dbReference type="Gene3D" id="1.20.1250.20">
    <property type="entry name" value="MFS general substrate transporter like domains"/>
    <property type="match status" value="1"/>
</dbReference>
<dbReference type="PANTHER" id="PTHR23513">
    <property type="entry name" value="INTEGRAL MEMBRANE EFFLUX PROTEIN-RELATED"/>
    <property type="match status" value="1"/>
</dbReference>
<keyword evidence="8" id="KW-1185">Reference proteome</keyword>
<dbReference type="Proteomes" id="UP000195305">
    <property type="component" value="Unassembled WGS sequence"/>
</dbReference>
<dbReference type="PANTHER" id="PTHR23513:SF6">
    <property type="entry name" value="MAJOR FACILITATOR SUPERFAMILY ASSOCIATED DOMAIN-CONTAINING PROTEIN"/>
    <property type="match status" value="1"/>
</dbReference>
<dbReference type="AlphaFoldDB" id="A0A1Y4T231"/>
<feature type="transmembrane region" description="Helical" evidence="6">
    <location>
        <begin position="219"/>
        <end position="243"/>
    </location>
</feature>
<keyword evidence="2" id="KW-1003">Cell membrane</keyword>
<reference evidence="7 8" key="1">
    <citation type="journal article" date="2018" name="BMC Genomics">
        <title>Whole genome sequencing and function prediction of 133 gut anaerobes isolated from chicken caecum in pure cultures.</title>
        <authorList>
            <person name="Medvecky M."/>
            <person name="Cejkova D."/>
            <person name="Polansky O."/>
            <person name="Karasova D."/>
            <person name="Kubasova T."/>
            <person name="Cizek A."/>
            <person name="Rychlik I."/>
        </authorList>
    </citation>
    <scope>NUCLEOTIDE SEQUENCE [LARGE SCALE GENOMIC DNA]</scope>
    <source>
        <strain evidence="7 8">An13</strain>
    </source>
</reference>
<dbReference type="GO" id="GO:0005886">
    <property type="term" value="C:plasma membrane"/>
    <property type="evidence" value="ECO:0007669"/>
    <property type="project" value="UniProtKB-SubCell"/>
</dbReference>
<feature type="transmembrane region" description="Helical" evidence="6">
    <location>
        <begin position="255"/>
        <end position="276"/>
    </location>
</feature>
<dbReference type="Pfam" id="PF07690">
    <property type="entry name" value="MFS_1"/>
    <property type="match status" value="1"/>
</dbReference>
<dbReference type="InterPro" id="IPR036259">
    <property type="entry name" value="MFS_trans_sf"/>
</dbReference>
<keyword evidence="4 6" id="KW-1133">Transmembrane helix</keyword>
<feature type="transmembrane region" description="Helical" evidence="6">
    <location>
        <begin position="88"/>
        <end position="113"/>
    </location>
</feature>
<evidence type="ECO:0000256" key="5">
    <source>
        <dbReference type="ARBA" id="ARBA00023136"/>
    </source>
</evidence>
<evidence type="ECO:0000256" key="4">
    <source>
        <dbReference type="ARBA" id="ARBA00022989"/>
    </source>
</evidence>
<sequence>MKYTQLKNEKEFFKLAIASAFNRFGDSIDALALTWLVYALSGNAMYSAVNFGINYLPTIILTPIMGAFIEKRNKKRIMALSDIIRASLVILMITLYMTNQLNVYIIMFITFMISTLETLRVPASTPLVASLVSKDKYDIAQSLHTSLSKGAEIIGMGLAGFLLSTNGIVFTFIIDASAFVISSLLISWLHFTQRNTSHKQSTLLLLKEGFKYTKTKPSLIQLCILACCINAFLVPINAFSSALSVEVYHGGPQMVSYLSIGFSVGSVIGSVIYPYIVSYMNAKRMIQTLFGGASVFYIFAIVFSYFSLQLVKSFGLFILAIMFGTVVVFANMYSQLMILKKVHSSYLARFSAITNSLGVSMIPLVSFFMSFLSSLFSIQNIFIFTGIFVMIVGGILLYKSIDEVIDQDENDDI</sequence>
<evidence type="ECO:0000313" key="7">
    <source>
        <dbReference type="EMBL" id="OUQ36259.1"/>
    </source>
</evidence>
<dbReference type="EMBL" id="NFLJ01000003">
    <property type="protein sequence ID" value="OUQ36259.1"/>
    <property type="molecule type" value="Genomic_DNA"/>
</dbReference>
<dbReference type="GO" id="GO:0022857">
    <property type="term" value="F:transmembrane transporter activity"/>
    <property type="evidence" value="ECO:0007669"/>
    <property type="project" value="InterPro"/>
</dbReference>
<gene>
    <name evidence="7" type="ORF">B5E75_01670</name>
</gene>
<evidence type="ECO:0000256" key="3">
    <source>
        <dbReference type="ARBA" id="ARBA00022692"/>
    </source>
</evidence>
<dbReference type="CDD" id="cd06173">
    <property type="entry name" value="MFS_MefA_like"/>
    <property type="match status" value="1"/>
</dbReference>
<organism evidence="7 8">
    <name type="scientific">Massilimicrobiota timonensis</name>
    <dbReference type="NCBI Taxonomy" id="1776392"/>
    <lineage>
        <taxon>Bacteria</taxon>
        <taxon>Bacillati</taxon>
        <taxon>Bacillota</taxon>
        <taxon>Erysipelotrichia</taxon>
        <taxon>Erysipelotrichales</taxon>
        <taxon>Erysipelotrichaceae</taxon>
        <taxon>Massilimicrobiota</taxon>
    </lineage>
</organism>
<name>A0A1Y4T231_9FIRM</name>
<dbReference type="SUPFAM" id="SSF103473">
    <property type="entry name" value="MFS general substrate transporter"/>
    <property type="match status" value="1"/>
</dbReference>
<comment type="subcellular location">
    <subcellularLocation>
        <location evidence="1">Cell membrane</location>
        <topology evidence="1">Multi-pass membrane protein</topology>
    </subcellularLocation>
</comment>
<protein>
    <recommendedName>
        <fullName evidence="9">MFS transporter</fullName>
    </recommendedName>
</protein>
<feature type="transmembrane region" description="Helical" evidence="6">
    <location>
        <begin position="314"/>
        <end position="334"/>
    </location>
</feature>
<dbReference type="OrthoDB" id="9775268at2"/>
<dbReference type="RefSeq" id="WP_087357067.1">
    <property type="nucleotide sequence ID" value="NZ_JACJKO010000018.1"/>
</dbReference>
<feature type="transmembrane region" description="Helical" evidence="6">
    <location>
        <begin position="168"/>
        <end position="191"/>
    </location>
</feature>
<feature type="transmembrane region" description="Helical" evidence="6">
    <location>
        <begin position="378"/>
        <end position="398"/>
    </location>
</feature>
<feature type="transmembrane region" description="Helical" evidence="6">
    <location>
        <begin position="12"/>
        <end position="38"/>
    </location>
</feature>
<comment type="caution">
    <text evidence="7">The sequence shown here is derived from an EMBL/GenBank/DDBJ whole genome shotgun (WGS) entry which is preliminary data.</text>
</comment>
<feature type="transmembrane region" description="Helical" evidence="6">
    <location>
        <begin position="346"/>
        <end position="372"/>
    </location>
</feature>
<evidence type="ECO:0000256" key="2">
    <source>
        <dbReference type="ARBA" id="ARBA00022475"/>
    </source>
</evidence>
<accession>A0A1Y4T231</accession>
<evidence type="ECO:0000313" key="8">
    <source>
        <dbReference type="Proteomes" id="UP000195305"/>
    </source>
</evidence>
<evidence type="ECO:0008006" key="9">
    <source>
        <dbReference type="Google" id="ProtNLM"/>
    </source>
</evidence>
<feature type="transmembrane region" description="Helical" evidence="6">
    <location>
        <begin position="44"/>
        <end position="68"/>
    </location>
</feature>
<keyword evidence="3 6" id="KW-0812">Transmembrane</keyword>
<proteinExistence type="predicted"/>
<dbReference type="InterPro" id="IPR011701">
    <property type="entry name" value="MFS"/>
</dbReference>
<evidence type="ECO:0000256" key="6">
    <source>
        <dbReference type="SAM" id="Phobius"/>
    </source>
</evidence>
<feature type="transmembrane region" description="Helical" evidence="6">
    <location>
        <begin position="288"/>
        <end position="308"/>
    </location>
</feature>